<dbReference type="RefSeq" id="WP_353330211.1">
    <property type="nucleotide sequence ID" value="NZ_AP028055.1"/>
</dbReference>
<dbReference type="Gene3D" id="2.60.40.3140">
    <property type="match status" value="1"/>
</dbReference>
<evidence type="ECO:0000259" key="2">
    <source>
        <dbReference type="Pfam" id="PF12969"/>
    </source>
</evidence>
<dbReference type="Proteomes" id="UP001496674">
    <property type="component" value="Chromosome"/>
</dbReference>
<feature type="chain" id="PRO_5045472316" description="DUF3857 domain-containing protein" evidence="1">
    <location>
        <begin position="21"/>
        <end position="679"/>
    </location>
</feature>
<feature type="signal peptide" evidence="1">
    <location>
        <begin position="1"/>
        <end position="20"/>
    </location>
</feature>
<dbReference type="InterPro" id="IPR024618">
    <property type="entry name" value="DUF3857"/>
</dbReference>
<keyword evidence="1" id="KW-0732">Signal</keyword>
<gene>
    <name evidence="3" type="ORF">BSYN_18290</name>
</gene>
<feature type="domain" description="DUF3857" evidence="2">
    <location>
        <begin position="71"/>
        <end position="207"/>
    </location>
</feature>
<evidence type="ECO:0000313" key="4">
    <source>
        <dbReference type="Proteomes" id="UP001496674"/>
    </source>
</evidence>
<reference evidence="3 4" key="1">
    <citation type="submission" date="2023-04" db="EMBL/GenBank/DDBJ databases">
        <title>Draft genome sequence of acteroides sedimenti strain YN3PY1.</title>
        <authorList>
            <person name="Yoshida N."/>
        </authorList>
    </citation>
    <scope>NUCLEOTIDE SEQUENCE [LARGE SCALE GENOMIC DNA]</scope>
    <source>
        <strain evidence="3 4">YN3PY1</strain>
    </source>
</reference>
<dbReference type="EMBL" id="AP028055">
    <property type="protein sequence ID" value="BEG99564.1"/>
    <property type="molecule type" value="Genomic_DNA"/>
</dbReference>
<sequence length="679" mass="77596">MKKLVTLLLLLVSVIGATSAQEFTTKYGKVTKDELAMKSYSKDTTASAVILYKTLDVCYFYNDAIGNFEIEYYYEAKIKVLKPDGVNKANISIPFYDTGKSGSSRERVSKIEAFAYNMENGKIQKTKMEKNYIFEEQSSPVYKRVKFTIPVVKEGTVIEYKYKLSSPFWANLNDMEIQEDIPVVYAKYQVRIPEYFFFNIDTRGYERLKTEDIRTNETFMVQTSNGTRQPVTSNSRQLTFIANELSALKDEPNVWCSNDFCTKVTFELRGIQFPFSAYEPYTNTWEKIEELLKKEDGFGDMLKLKNPYKDEMGALNLSNLSQQEKIRAIFQLLRKKMSWNGNYAFFGNETKKAIKNGTGNNADMNFVLISMLKDAGLNAFPVMMSTRDRGRLPYTYPSINKLNTFIVGINDTDSTAVFLDGSVKYGDINVIPSTLMVDRARTYNTNSPGSWVDLTSIGRHSINSFIKGRITADGKLEGERSSAYSGLNAASFRSEFKASKDSATYIQEMETENGISVKGFVCEELETLSPNVKEKVSFNKEISSNDEHIYLNPMIFPHLTKNPFTSETRKLPIEFSYPNTFKLACILDIPEGYQVEELPKSAKLNLEKQGCDCSYNIQVINNQIHLRYVFTLQRIMYSTDEYPSLRNFWGTVMNKNNEQIVLKKITSQNTQPAQQTSQQ</sequence>
<evidence type="ECO:0000256" key="1">
    <source>
        <dbReference type="SAM" id="SignalP"/>
    </source>
</evidence>
<organism evidence="3 4">
    <name type="scientific">Bacteroides sedimenti</name>
    <dbReference type="NCBI Taxonomy" id="2136147"/>
    <lineage>
        <taxon>Bacteria</taxon>
        <taxon>Pseudomonadati</taxon>
        <taxon>Bacteroidota</taxon>
        <taxon>Bacteroidia</taxon>
        <taxon>Bacteroidales</taxon>
        <taxon>Bacteroidaceae</taxon>
        <taxon>Bacteroides</taxon>
    </lineage>
</organism>
<proteinExistence type="predicted"/>
<evidence type="ECO:0000313" key="3">
    <source>
        <dbReference type="EMBL" id="BEG99564.1"/>
    </source>
</evidence>
<protein>
    <recommendedName>
        <fullName evidence="2">DUF3857 domain-containing protein</fullName>
    </recommendedName>
</protein>
<accession>A0ABN6ZBR2</accession>
<dbReference type="Gene3D" id="3.10.620.30">
    <property type="match status" value="1"/>
</dbReference>
<dbReference type="Pfam" id="PF12969">
    <property type="entry name" value="DUF3857"/>
    <property type="match status" value="1"/>
</dbReference>
<dbReference type="Gene3D" id="2.60.120.1130">
    <property type="match status" value="1"/>
</dbReference>
<keyword evidence="4" id="KW-1185">Reference proteome</keyword>
<name>A0ABN6ZBR2_9BACE</name>